<accession>A0A655BQH9</accession>
<dbReference type="Proteomes" id="UP000039541">
    <property type="component" value="Unassembled WGS sequence"/>
</dbReference>
<name>A0A655BQH9_SALET</name>
<evidence type="ECO:0000313" key="3">
    <source>
        <dbReference type="Proteomes" id="UP000039541"/>
    </source>
</evidence>
<dbReference type="AlphaFoldDB" id="A0A655BQH9"/>
<dbReference type="EMBL" id="CQPC01000004">
    <property type="protein sequence ID" value="CNT64134.1"/>
    <property type="molecule type" value="Genomic_DNA"/>
</dbReference>
<gene>
    <name evidence="2" type="ORF">ERS008198_00598</name>
    <name evidence="1" type="ORF">ERS008202_00442</name>
</gene>
<proteinExistence type="predicted"/>
<organism evidence="2 4">
    <name type="scientific">Salmonella enterica subsp. enterica serovar Bovismorbificans</name>
    <dbReference type="NCBI Taxonomy" id="58097"/>
    <lineage>
        <taxon>Bacteria</taxon>
        <taxon>Pseudomonadati</taxon>
        <taxon>Pseudomonadota</taxon>
        <taxon>Gammaproteobacteria</taxon>
        <taxon>Enterobacterales</taxon>
        <taxon>Enterobacteriaceae</taxon>
        <taxon>Salmonella</taxon>
    </lineage>
</organism>
<evidence type="ECO:0000313" key="2">
    <source>
        <dbReference type="EMBL" id="CNT66771.1"/>
    </source>
</evidence>
<protein>
    <submittedName>
        <fullName evidence="2">Uncharacterized protein</fullName>
    </submittedName>
</protein>
<reference evidence="3 4" key="1">
    <citation type="submission" date="2015-03" db="EMBL/GenBank/DDBJ databases">
        <authorList>
            <consortium name="Pathogen Informatics"/>
        </authorList>
    </citation>
    <scope>NUCLEOTIDE SEQUENCE [LARGE SCALE GENOMIC DNA]</scope>
    <source>
        <strain evidence="1 3">3476</strain>
        <strain evidence="2 4">A1104</strain>
    </source>
</reference>
<sequence length="69" mass="8082">MTHARDGSGFQGIAVHHAGIQFMSFVSGIDRADTRIEERTRFQQTHRFRHYIKRAVTRFQHLLPAFDNL</sequence>
<dbReference type="Proteomes" id="UP000041314">
    <property type="component" value="Unassembled WGS sequence"/>
</dbReference>
<evidence type="ECO:0000313" key="4">
    <source>
        <dbReference type="Proteomes" id="UP000041314"/>
    </source>
</evidence>
<evidence type="ECO:0000313" key="1">
    <source>
        <dbReference type="EMBL" id="CNT64134.1"/>
    </source>
</evidence>
<dbReference type="EMBL" id="CQPA01000003">
    <property type="protein sequence ID" value="CNT66771.1"/>
    <property type="molecule type" value="Genomic_DNA"/>
</dbReference>